<evidence type="ECO:0000313" key="4">
    <source>
        <dbReference type="Proteomes" id="UP000320672"/>
    </source>
</evidence>
<name>A0A517MN67_9BACT</name>
<dbReference type="InterPro" id="IPR011047">
    <property type="entry name" value="Quinoprotein_ADH-like_sf"/>
</dbReference>
<feature type="domain" description="Pyrrolo-quinoline quinone repeat" evidence="2">
    <location>
        <begin position="88"/>
        <end position="344"/>
    </location>
</feature>
<keyword evidence="1" id="KW-0732">Signal</keyword>
<organism evidence="3 4">
    <name type="scientific">Roseimaritima multifibrata</name>
    <dbReference type="NCBI Taxonomy" id="1930274"/>
    <lineage>
        <taxon>Bacteria</taxon>
        <taxon>Pseudomonadati</taxon>
        <taxon>Planctomycetota</taxon>
        <taxon>Planctomycetia</taxon>
        <taxon>Pirellulales</taxon>
        <taxon>Pirellulaceae</taxon>
        <taxon>Roseimaritima</taxon>
    </lineage>
</organism>
<dbReference type="SUPFAM" id="SSF50998">
    <property type="entry name" value="Quinoprotein alcohol dehydrogenase-like"/>
    <property type="match status" value="1"/>
</dbReference>
<dbReference type="AlphaFoldDB" id="A0A517MN67"/>
<reference evidence="3 4" key="1">
    <citation type="submission" date="2019-02" db="EMBL/GenBank/DDBJ databases">
        <title>Deep-cultivation of Planctomycetes and their phenomic and genomic characterization uncovers novel biology.</title>
        <authorList>
            <person name="Wiegand S."/>
            <person name="Jogler M."/>
            <person name="Boedeker C."/>
            <person name="Pinto D."/>
            <person name="Vollmers J."/>
            <person name="Rivas-Marin E."/>
            <person name="Kohn T."/>
            <person name="Peeters S.H."/>
            <person name="Heuer A."/>
            <person name="Rast P."/>
            <person name="Oberbeckmann S."/>
            <person name="Bunk B."/>
            <person name="Jeske O."/>
            <person name="Meyerdierks A."/>
            <person name="Storesund J.E."/>
            <person name="Kallscheuer N."/>
            <person name="Luecker S."/>
            <person name="Lage O.M."/>
            <person name="Pohl T."/>
            <person name="Merkel B.J."/>
            <person name="Hornburger P."/>
            <person name="Mueller R.-W."/>
            <person name="Bruemmer F."/>
            <person name="Labrenz M."/>
            <person name="Spormann A.M."/>
            <person name="Op den Camp H."/>
            <person name="Overmann J."/>
            <person name="Amann R."/>
            <person name="Jetten M.S.M."/>
            <person name="Mascher T."/>
            <person name="Medema M.H."/>
            <person name="Devos D.P."/>
            <person name="Kaster A.-K."/>
            <person name="Ovreas L."/>
            <person name="Rohde M."/>
            <person name="Galperin M.Y."/>
            <person name="Jogler C."/>
        </authorList>
    </citation>
    <scope>NUCLEOTIDE SEQUENCE [LARGE SCALE GENOMIC DNA]</scope>
    <source>
        <strain evidence="3 4">FF011L</strain>
    </source>
</reference>
<dbReference type="Pfam" id="PF13360">
    <property type="entry name" value="PQQ_2"/>
    <property type="match status" value="1"/>
</dbReference>
<dbReference type="InterPro" id="IPR018391">
    <property type="entry name" value="PQQ_b-propeller_rpt"/>
</dbReference>
<protein>
    <submittedName>
        <fullName evidence="3">Outer membrane biogenesis protein BamB</fullName>
    </submittedName>
</protein>
<evidence type="ECO:0000256" key="1">
    <source>
        <dbReference type="SAM" id="SignalP"/>
    </source>
</evidence>
<evidence type="ECO:0000313" key="3">
    <source>
        <dbReference type="EMBL" id="QDS96320.1"/>
    </source>
</evidence>
<accession>A0A517MN67</accession>
<dbReference type="RefSeq" id="WP_145354484.1">
    <property type="nucleotide sequence ID" value="NZ_CP036262.1"/>
</dbReference>
<dbReference type="Gene3D" id="2.130.10.10">
    <property type="entry name" value="YVTN repeat-like/Quinoprotein amine dehydrogenase"/>
    <property type="match status" value="1"/>
</dbReference>
<sequence length="429" mass="46576" precursor="true">MRTLPAFLSLSLGLLVSIPSWSADGDWHQWRGPNRTGHAAPQALLQTWPADGPSVIWSFANAGTGYSSMSIDNGQLFTMGTIDDECVVLCLDANNGELKWKQAISRAAKEDEYLQKWGGGPRSTPTVDGASIYAISDIGTLAKLDRKTGKVQWSVDFLSLPEAQIPKWGYAESALIDGDRVVVTPGGENFMVAFDKETGKQVWTSKGVNETAAYASIIKHTFDDVTFYTTAGPGGLYGFDTTSGEQLFHSPVTGNPTAVIPTPIADGPHVYHTSAYGAGNALLELKSDANGKLTASQQYHIDEKSMQNHHGGVVLVDGVIYGFSKSDGGQWMAQDLQSGETLWQERLRGNRSGSIAYADGRLYCYNDGDGTVYLIEPNRDGWKATGELTIPEETELPRGSGAIWTHPVIAGQKLYIRDQDRIFAFDIAR</sequence>
<feature type="chain" id="PRO_5022041403" evidence="1">
    <location>
        <begin position="23"/>
        <end position="429"/>
    </location>
</feature>
<dbReference type="KEGG" id="rml:FF011L_51280"/>
<dbReference type="OrthoDB" id="229752at2"/>
<dbReference type="Gene3D" id="2.40.10.480">
    <property type="match status" value="1"/>
</dbReference>
<gene>
    <name evidence="3" type="ORF">FF011L_51280</name>
</gene>
<feature type="signal peptide" evidence="1">
    <location>
        <begin position="1"/>
        <end position="22"/>
    </location>
</feature>
<proteinExistence type="predicted"/>
<dbReference type="PANTHER" id="PTHR34512:SF30">
    <property type="entry name" value="OUTER MEMBRANE PROTEIN ASSEMBLY FACTOR BAMB"/>
    <property type="match status" value="1"/>
</dbReference>
<keyword evidence="4" id="KW-1185">Reference proteome</keyword>
<dbReference type="EMBL" id="CP036262">
    <property type="protein sequence ID" value="QDS96320.1"/>
    <property type="molecule type" value="Genomic_DNA"/>
</dbReference>
<dbReference type="PANTHER" id="PTHR34512">
    <property type="entry name" value="CELL SURFACE PROTEIN"/>
    <property type="match status" value="1"/>
</dbReference>
<dbReference type="InterPro" id="IPR015943">
    <property type="entry name" value="WD40/YVTN_repeat-like_dom_sf"/>
</dbReference>
<evidence type="ECO:0000259" key="2">
    <source>
        <dbReference type="Pfam" id="PF13360"/>
    </source>
</evidence>
<dbReference type="SMART" id="SM00564">
    <property type="entry name" value="PQQ"/>
    <property type="match status" value="4"/>
</dbReference>
<dbReference type="InterPro" id="IPR002372">
    <property type="entry name" value="PQQ_rpt_dom"/>
</dbReference>
<dbReference type="Proteomes" id="UP000320672">
    <property type="component" value="Chromosome"/>
</dbReference>